<feature type="region of interest" description="Disordered" evidence="1">
    <location>
        <begin position="47"/>
        <end position="70"/>
    </location>
</feature>
<dbReference type="EMBL" id="CP064939">
    <property type="protein sequence ID" value="QPH39018.1"/>
    <property type="molecule type" value="Genomic_DNA"/>
</dbReference>
<evidence type="ECO:0000256" key="1">
    <source>
        <dbReference type="SAM" id="MobiDB-lite"/>
    </source>
</evidence>
<evidence type="ECO:0000313" key="4">
    <source>
        <dbReference type="Proteomes" id="UP000594759"/>
    </source>
</evidence>
<evidence type="ECO:0008006" key="5">
    <source>
        <dbReference type="Google" id="ProtNLM"/>
    </source>
</evidence>
<evidence type="ECO:0000313" key="3">
    <source>
        <dbReference type="EMBL" id="QPH39018.1"/>
    </source>
</evidence>
<evidence type="ECO:0000256" key="2">
    <source>
        <dbReference type="SAM" id="SignalP"/>
    </source>
</evidence>
<protein>
    <recommendedName>
        <fullName evidence="5">Lipoprotein</fullName>
    </recommendedName>
</protein>
<dbReference type="PROSITE" id="PS51257">
    <property type="entry name" value="PROKAR_LIPOPROTEIN"/>
    <property type="match status" value="1"/>
</dbReference>
<keyword evidence="4" id="KW-1185">Reference proteome</keyword>
<accession>A0A7S9PY99</accession>
<feature type="signal peptide" evidence="2">
    <location>
        <begin position="1"/>
        <end position="23"/>
    </location>
</feature>
<dbReference type="RefSeq" id="WP_196098493.1">
    <property type="nucleotide sequence ID" value="NZ_CP064939.1"/>
</dbReference>
<sequence>MKYSLIIALLTASVFATSCSGNRADKENADTMYKYTDTNKATIDTNSRDSVHANALDDTTMNAPRMPERK</sequence>
<dbReference type="AlphaFoldDB" id="A0A7S9PY99"/>
<name>A0A7S9PY99_9SPHI</name>
<proteinExistence type="predicted"/>
<gene>
    <name evidence="3" type="ORF">IZT61_18440</name>
</gene>
<dbReference type="Proteomes" id="UP000594759">
    <property type="component" value="Chromosome"/>
</dbReference>
<reference evidence="3 4" key="1">
    <citation type="submission" date="2020-11" db="EMBL/GenBank/DDBJ databases">
        <title>Pedobacter endophytica, an endophytic bacteria isolated form Carex pumila.</title>
        <authorList>
            <person name="Peng Y."/>
            <person name="Jiang L."/>
            <person name="Lee J."/>
        </authorList>
    </citation>
    <scope>NUCLEOTIDE SEQUENCE [LARGE SCALE GENOMIC DNA]</scope>
    <source>
        <strain evidence="3 4">JBR3-12</strain>
    </source>
</reference>
<keyword evidence="2" id="KW-0732">Signal</keyword>
<organism evidence="3 4">
    <name type="scientific">Pedobacter endophyticus</name>
    <dbReference type="NCBI Taxonomy" id="2789740"/>
    <lineage>
        <taxon>Bacteria</taxon>
        <taxon>Pseudomonadati</taxon>
        <taxon>Bacteroidota</taxon>
        <taxon>Sphingobacteriia</taxon>
        <taxon>Sphingobacteriales</taxon>
        <taxon>Sphingobacteriaceae</taxon>
        <taxon>Pedobacter</taxon>
    </lineage>
</organism>
<dbReference type="KEGG" id="pex:IZT61_18440"/>
<feature type="chain" id="PRO_5032939257" description="Lipoprotein" evidence="2">
    <location>
        <begin position="24"/>
        <end position="70"/>
    </location>
</feature>